<comment type="caution">
    <text evidence="1">The sequence shown here is derived from an EMBL/GenBank/DDBJ whole genome shotgun (WGS) entry which is preliminary data.</text>
</comment>
<keyword evidence="2" id="KW-1185">Reference proteome</keyword>
<reference evidence="1" key="1">
    <citation type="submission" date="2022-09" db="EMBL/GenBank/DDBJ databases">
        <title>Fusarium specimens isolated from Avocado Roots.</title>
        <authorList>
            <person name="Stajich J."/>
            <person name="Roper C."/>
            <person name="Heimlech-Rivalta G."/>
        </authorList>
    </citation>
    <scope>NUCLEOTIDE SEQUENCE</scope>
    <source>
        <strain evidence="1">CF00136</strain>
    </source>
</reference>
<gene>
    <name evidence="1" type="ORF">NW762_003964</name>
</gene>
<evidence type="ECO:0000313" key="1">
    <source>
        <dbReference type="EMBL" id="KAJ4265991.1"/>
    </source>
</evidence>
<dbReference type="Proteomes" id="UP001152049">
    <property type="component" value="Unassembled WGS sequence"/>
</dbReference>
<dbReference type="OrthoDB" id="5105846at2759"/>
<accession>A0A9W8S6L2</accession>
<evidence type="ECO:0000313" key="2">
    <source>
        <dbReference type="Proteomes" id="UP001152049"/>
    </source>
</evidence>
<dbReference type="EMBL" id="JAOQAZ010000005">
    <property type="protein sequence ID" value="KAJ4265991.1"/>
    <property type="molecule type" value="Genomic_DNA"/>
</dbReference>
<proteinExistence type="predicted"/>
<sequence length="195" mass="22087">MDQDIPPNPDDPPPIEGLEAVDISASMVESATTTYPRRAISARLRGVDAEEMPLMSAEDFKGELGSLKHRHDQPDFDAILARSCETVTQVENFLPETEINDFIQQQEESDIVSEFAQNNPHKLDNMNRMSRQQYALEHFISSLQPQQNHDLNTLCEEHGITLWPDLKLYPKHEVQSLLPHQVDEAIHKRAGGIVP</sequence>
<name>A0A9W8S6L2_9HYPO</name>
<protein>
    <submittedName>
        <fullName evidence="1">Uncharacterized protein</fullName>
    </submittedName>
</protein>
<dbReference type="AlphaFoldDB" id="A0A9W8S6L2"/>
<organism evidence="1 2">
    <name type="scientific">Fusarium torreyae</name>
    <dbReference type="NCBI Taxonomy" id="1237075"/>
    <lineage>
        <taxon>Eukaryota</taxon>
        <taxon>Fungi</taxon>
        <taxon>Dikarya</taxon>
        <taxon>Ascomycota</taxon>
        <taxon>Pezizomycotina</taxon>
        <taxon>Sordariomycetes</taxon>
        <taxon>Hypocreomycetidae</taxon>
        <taxon>Hypocreales</taxon>
        <taxon>Nectriaceae</taxon>
        <taxon>Fusarium</taxon>
    </lineage>
</organism>